<sequence>MLQPSPFTKDETLTIIESRPRKIRMRPLSSVKLSNQKVLSSSMARPMRRSGMSHIAATAT</sequence>
<feature type="compositionally biased region" description="Polar residues" evidence="1">
    <location>
        <begin position="34"/>
        <end position="43"/>
    </location>
</feature>
<dbReference type="AlphaFoldDB" id="N0BDS8"/>
<evidence type="ECO:0000256" key="1">
    <source>
        <dbReference type="SAM" id="MobiDB-lite"/>
    </source>
</evidence>
<gene>
    <name evidence="2" type="ORF">HYPDE_34898</name>
</gene>
<feature type="region of interest" description="Disordered" evidence="1">
    <location>
        <begin position="34"/>
        <end position="60"/>
    </location>
</feature>
<keyword evidence="3" id="KW-1185">Reference proteome</keyword>
<protein>
    <submittedName>
        <fullName evidence="2">Uncharacterized protein</fullName>
    </submittedName>
</protein>
<dbReference type="HOGENOM" id="CLU_2935292_0_0_5"/>
<dbReference type="KEGG" id="hdt:HYPDE_34898"/>
<evidence type="ECO:0000313" key="2">
    <source>
        <dbReference type="EMBL" id="AGK58651.1"/>
    </source>
</evidence>
<evidence type="ECO:0000313" key="3">
    <source>
        <dbReference type="Proteomes" id="UP000005952"/>
    </source>
</evidence>
<organism evidence="2 3">
    <name type="scientific">Hyphomicrobium denitrificans 1NES1</name>
    <dbReference type="NCBI Taxonomy" id="670307"/>
    <lineage>
        <taxon>Bacteria</taxon>
        <taxon>Pseudomonadati</taxon>
        <taxon>Pseudomonadota</taxon>
        <taxon>Alphaproteobacteria</taxon>
        <taxon>Hyphomicrobiales</taxon>
        <taxon>Hyphomicrobiaceae</taxon>
        <taxon>Hyphomicrobium</taxon>
    </lineage>
</organism>
<accession>N0BDS8</accession>
<dbReference type="EMBL" id="CP005587">
    <property type="protein sequence ID" value="AGK58651.1"/>
    <property type="molecule type" value="Genomic_DNA"/>
</dbReference>
<proteinExistence type="predicted"/>
<name>N0BDS8_9HYPH</name>
<reference evidence="2 3" key="1">
    <citation type="journal article" date="2013" name="Genome Announc.">
        <title>Genome sequences for three denitrifying bacterial strains isolated from a uranium- and nitrate-contaminated subsurface environment.</title>
        <authorList>
            <person name="Venkatramanan R."/>
            <person name="Prakash O."/>
            <person name="Woyke T."/>
            <person name="Chain P."/>
            <person name="Goodwin L.A."/>
            <person name="Watson D."/>
            <person name="Brooks S."/>
            <person name="Kostka J.E."/>
            <person name="Green S.J."/>
        </authorList>
    </citation>
    <scope>NUCLEOTIDE SEQUENCE [LARGE SCALE GENOMIC DNA]</scope>
    <source>
        <strain evidence="2 3">1NES1</strain>
    </source>
</reference>
<dbReference type="Proteomes" id="UP000005952">
    <property type="component" value="Chromosome"/>
</dbReference>